<evidence type="ECO:0000313" key="8">
    <source>
        <dbReference type="EMBL" id="MBD3364732.1"/>
    </source>
</evidence>
<reference evidence="8" key="1">
    <citation type="submission" date="2019-11" db="EMBL/GenBank/DDBJ databases">
        <title>Microbial mats filling the niche in hypersaline microbial mats.</title>
        <authorList>
            <person name="Wong H.L."/>
            <person name="Macleod F.I."/>
            <person name="White R.A. III"/>
            <person name="Burns B.P."/>
        </authorList>
    </citation>
    <scope>NUCLEOTIDE SEQUENCE</scope>
    <source>
        <strain evidence="8">Bin_327</strain>
    </source>
</reference>
<organism evidence="8 9">
    <name type="scientific">candidate division WOR-3 bacterium</name>
    <dbReference type="NCBI Taxonomy" id="2052148"/>
    <lineage>
        <taxon>Bacteria</taxon>
        <taxon>Bacteria division WOR-3</taxon>
    </lineage>
</organism>
<accession>A0A9D5K993</accession>
<feature type="transmembrane region" description="Helical" evidence="7">
    <location>
        <begin position="96"/>
        <end position="117"/>
    </location>
</feature>
<evidence type="ECO:0000256" key="6">
    <source>
        <dbReference type="ARBA" id="ARBA00023136"/>
    </source>
</evidence>
<keyword evidence="5 7" id="KW-1133">Transmembrane helix</keyword>
<evidence type="ECO:0000256" key="3">
    <source>
        <dbReference type="ARBA" id="ARBA00022475"/>
    </source>
</evidence>
<name>A0A9D5K993_UNCW3</name>
<feature type="transmembrane region" description="Helical" evidence="7">
    <location>
        <begin position="123"/>
        <end position="144"/>
    </location>
</feature>
<keyword evidence="4 7" id="KW-0812">Transmembrane</keyword>
<proteinExistence type="inferred from homology"/>
<dbReference type="PANTHER" id="PTHR43299">
    <property type="entry name" value="UPF0718 PROTEIN YRAQ"/>
    <property type="match status" value="1"/>
</dbReference>
<comment type="caution">
    <text evidence="8">The sequence shown here is derived from an EMBL/GenBank/DDBJ whole genome shotgun (WGS) entry which is preliminary data.</text>
</comment>
<keyword evidence="6 7" id="KW-0472">Membrane</keyword>
<feature type="transmembrane region" description="Helical" evidence="7">
    <location>
        <begin position="236"/>
        <end position="256"/>
    </location>
</feature>
<evidence type="ECO:0000256" key="5">
    <source>
        <dbReference type="ARBA" id="ARBA00022989"/>
    </source>
</evidence>
<dbReference type="Pfam" id="PF03773">
    <property type="entry name" value="ArsP_1"/>
    <property type="match status" value="1"/>
</dbReference>
<comment type="subcellular location">
    <subcellularLocation>
        <location evidence="1">Cell membrane</location>
        <topology evidence="1">Multi-pass membrane protein</topology>
    </subcellularLocation>
</comment>
<feature type="transmembrane region" description="Helical" evidence="7">
    <location>
        <begin position="171"/>
        <end position="190"/>
    </location>
</feature>
<evidence type="ECO:0000256" key="1">
    <source>
        <dbReference type="ARBA" id="ARBA00004651"/>
    </source>
</evidence>
<dbReference type="InterPro" id="IPR005524">
    <property type="entry name" value="DUF318"/>
</dbReference>
<keyword evidence="3" id="KW-1003">Cell membrane</keyword>
<dbReference type="PANTHER" id="PTHR43299:SF1">
    <property type="entry name" value="UPF0718 PROTEIN YRAQ"/>
    <property type="match status" value="1"/>
</dbReference>
<dbReference type="EMBL" id="WJKJ01000191">
    <property type="protein sequence ID" value="MBD3364732.1"/>
    <property type="molecule type" value="Genomic_DNA"/>
</dbReference>
<evidence type="ECO:0000256" key="7">
    <source>
        <dbReference type="SAM" id="Phobius"/>
    </source>
</evidence>
<protein>
    <recommendedName>
        <fullName evidence="10">Permease</fullName>
    </recommendedName>
</protein>
<feature type="transmembrane region" description="Helical" evidence="7">
    <location>
        <begin position="20"/>
        <end position="42"/>
    </location>
</feature>
<feature type="transmembrane region" description="Helical" evidence="7">
    <location>
        <begin position="341"/>
        <end position="359"/>
    </location>
</feature>
<comment type="similarity">
    <text evidence="2">Belongs to the UPF0718 family.</text>
</comment>
<gene>
    <name evidence="8" type="ORF">GF359_05905</name>
</gene>
<evidence type="ECO:0000313" key="9">
    <source>
        <dbReference type="Proteomes" id="UP000630660"/>
    </source>
</evidence>
<sequence>MLASLLGIVESGVLFVFTYFARHLLIAIIPACFLTGALQVFLPSRVVTRYLKRPHRAISSWTVAAVSGTLLTVSSKQVVPLFADVRKGGVSLGPSMVLLFAGPALNILTLALTVRILGWDYALARFAGAFCFSLVIGLGMVLIWRKREVPAKIFRPVKHRGFLKSFSWRRYLLFGLLSCVLIFSLLQPRFERMISAKGGLDTLISLLPVSFFILGTITAALLCIRCSMGNWLGETWLIIRTMCIRLIAGVFIAGVFREVVPYAWIEALVGGEGIIPNLFAAIFGSFIHFATLTEVPITSVLLEMGMGKGPALTFLLSGPALSLSNLIAIRKVAGSSRTLTYMMLVIAATTMAGLVYGLVV</sequence>
<evidence type="ECO:0000256" key="4">
    <source>
        <dbReference type="ARBA" id="ARBA00022692"/>
    </source>
</evidence>
<evidence type="ECO:0000256" key="2">
    <source>
        <dbReference type="ARBA" id="ARBA00006386"/>
    </source>
</evidence>
<feature type="transmembrane region" description="Helical" evidence="7">
    <location>
        <begin position="202"/>
        <end position="224"/>
    </location>
</feature>
<feature type="transmembrane region" description="Helical" evidence="7">
    <location>
        <begin position="311"/>
        <end position="329"/>
    </location>
</feature>
<dbReference type="Proteomes" id="UP000630660">
    <property type="component" value="Unassembled WGS sequence"/>
</dbReference>
<dbReference type="AlphaFoldDB" id="A0A9D5K993"/>
<evidence type="ECO:0008006" key="10">
    <source>
        <dbReference type="Google" id="ProtNLM"/>
    </source>
</evidence>
<dbReference type="GO" id="GO:0005886">
    <property type="term" value="C:plasma membrane"/>
    <property type="evidence" value="ECO:0007669"/>
    <property type="project" value="UniProtKB-SubCell"/>
</dbReference>